<evidence type="ECO:0000256" key="5">
    <source>
        <dbReference type="ARBA" id="ARBA00022475"/>
    </source>
</evidence>
<evidence type="ECO:0000256" key="3">
    <source>
        <dbReference type="ARBA" id="ARBA00007681"/>
    </source>
</evidence>
<comment type="similarity">
    <text evidence="3 11">Belongs to the ATPase gamma chain family.</text>
</comment>
<gene>
    <name evidence="11" type="primary">atpG</name>
    <name evidence="12" type="ORF">NFX39_03240</name>
</gene>
<dbReference type="RefSeq" id="WP_252442935.1">
    <property type="nucleotide sequence ID" value="NZ_JAMWYK010000002.1"/>
</dbReference>
<dbReference type="SUPFAM" id="SSF52943">
    <property type="entry name" value="ATP synthase (F1-ATPase), gamma subunit"/>
    <property type="match status" value="1"/>
</dbReference>
<comment type="subcellular location">
    <subcellularLocation>
        <location evidence="11">Cell membrane</location>
        <topology evidence="11">Peripheral membrane protein</topology>
    </subcellularLocation>
    <subcellularLocation>
        <location evidence="2">Membrane</location>
        <topology evidence="2">Peripheral membrane protein</topology>
    </subcellularLocation>
</comment>
<dbReference type="PRINTS" id="PR00126">
    <property type="entry name" value="ATPASEGAMMA"/>
</dbReference>
<keyword evidence="6 11" id="KW-0375">Hydrogen ion transport</keyword>
<dbReference type="PANTHER" id="PTHR11693:SF22">
    <property type="entry name" value="ATP SYNTHASE SUBUNIT GAMMA, MITOCHONDRIAL"/>
    <property type="match status" value="1"/>
</dbReference>
<comment type="subunit">
    <text evidence="11">F-type ATPases have 2 components, CF(1) - the catalytic core - and CF(0) - the membrane proton channel. CF(1) has five subunits: alpha(3), beta(3), gamma(1), delta(1), epsilon(1). CF(0) has three main subunits: a, b and c.</text>
</comment>
<dbReference type="Gene3D" id="1.10.287.80">
    <property type="entry name" value="ATP synthase, gamma subunit, helix hairpin domain"/>
    <property type="match status" value="1"/>
</dbReference>
<dbReference type="EMBL" id="JAMWYK010000002">
    <property type="protein sequence ID" value="MCO0832104.1"/>
    <property type="molecule type" value="Genomic_DNA"/>
</dbReference>
<keyword evidence="9 11" id="KW-0139">CF(1)</keyword>
<dbReference type="PANTHER" id="PTHR11693">
    <property type="entry name" value="ATP SYNTHASE GAMMA CHAIN"/>
    <property type="match status" value="1"/>
</dbReference>
<proteinExistence type="inferred from homology"/>
<reference evidence="12 13" key="1">
    <citation type="submission" date="2022-06" db="EMBL/GenBank/DDBJ databases">
        <title>Fructobacillus taiwanensis sp. nov., isolated from the honeybee.</title>
        <authorList>
            <person name="Chen Y.-S."/>
            <person name="Wang L.-T."/>
            <person name="Lee Y.-S."/>
            <person name="Chang Y.-C."/>
            <person name="Wu H.-C."/>
            <person name="Liao C.-Y."/>
            <person name="Chen W.-H."/>
            <person name="Deng J.-N."/>
            <person name="Wang Y.-H."/>
        </authorList>
    </citation>
    <scope>NUCLEOTIDE SEQUENCE [LARGE SCALE GENOMIC DNA]</scope>
    <source>
        <strain evidence="12 13">W13</strain>
    </source>
</reference>
<evidence type="ECO:0000256" key="7">
    <source>
        <dbReference type="ARBA" id="ARBA00023065"/>
    </source>
</evidence>
<dbReference type="InterPro" id="IPR035968">
    <property type="entry name" value="ATP_synth_F1_ATPase_gsu"/>
</dbReference>
<dbReference type="NCBIfam" id="TIGR01146">
    <property type="entry name" value="ATPsyn_F1gamma"/>
    <property type="match status" value="1"/>
</dbReference>
<sequence length="305" mass="33990">MASLQDIKRRIGSTKKTRQITSAMQMVSTAKLSQIQRSTTGYHEYAYRIKAVVSHLIENHVLDNVDSSHLPMVDARPVKKTGLLVVTSDRGLVGSYNANIIKKTNALMKEKNLTPDNTVILAIGGNGADFYKKRGFTVALEHRGLSDVPNFNEIRQVLKTVISLYEAEAFDALHLVYNHFINRLQSDQQTIQLLPLTKEVVNQAKMDEDKDEKEKTFETKSAYYSEPDSTAVLNVVLPQYIQSLVFEAVLDAKTAEHAASSTAMSSATDSADDLIHRLDLQYNRARQSQITTEITEITGGMVALE</sequence>
<organism evidence="12 13">
    <name type="scientific">Fructobacillus apis</name>
    <dbReference type="NCBI Taxonomy" id="2935017"/>
    <lineage>
        <taxon>Bacteria</taxon>
        <taxon>Bacillati</taxon>
        <taxon>Bacillota</taxon>
        <taxon>Bacilli</taxon>
        <taxon>Lactobacillales</taxon>
        <taxon>Lactobacillaceae</taxon>
        <taxon>Fructobacillus</taxon>
    </lineage>
</organism>
<comment type="caution">
    <text evidence="12">The sequence shown here is derived from an EMBL/GenBank/DDBJ whole genome shotgun (WGS) entry which is preliminary data.</text>
</comment>
<dbReference type="Proteomes" id="UP001523234">
    <property type="component" value="Unassembled WGS sequence"/>
</dbReference>
<dbReference type="Pfam" id="PF00231">
    <property type="entry name" value="ATP-synt"/>
    <property type="match status" value="1"/>
</dbReference>
<dbReference type="CDD" id="cd12151">
    <property type="entry name" value="F1-ATPase_gamma"/>
    <property type="match status" value="1"/>
</dbReference>
<evidence type="ECO:0000256" key="11">
    <source>
        <dbReference type="HAMAP-Rule" id="MF_00815"/>
    </source>
</evidence>
<dbReference type="InterPro" id="IPR000131">
    <property type="entry name" value="ATP_synth_F1_gsu"/>
</dbReference>
<keyword evidence="8 11" id="KW-0472">Membrane</keyword>
<evidence type="ECO:0000256" key="2">
    <source>
        <dbReference type="ARBA" id="ARBA00004170"/>
    </source>
</evidence>
<keyword evidence="5 11" id="KW-1003">Cell membrane</keyword>
<name>A0ABT0ZQ39_9LACO</name>
<evidence type="ECO:0000313" key="13">
    <source>
        <dbReference type="Proteomes" id="UP001523234"/>
    </source>
</evidence>
<evidence type="ECO:0000256" key="1">
    <source>
        <dbReference type="ARBA" id="ARBA00003456"/>
    </source>
</evidence>
<keyword evidence="4 11" id="KW-0813">Transport</keyword>
<evidence type="ECO:0000256" key="6">
    <source>
        <dbReference type="ARBA" id="ARBA00022781"/>
    </source>
</evidence>
<dbReference type="Gene3D" id="3.40.1380.10">
    <property type="match status" value="1"/>
</dbReference>
<evidence type="ECO:0000256" key="4">
    <source>
        <dbReference type="ARBA" id="ARBA00022448"/>
    </source>
</evidence>
<evidence type="ECO:0000256" key="9">
    <source>
        <dbReference type="ARBA" id="ARBA00023196"/>
    </source>
</evidence>
<keyword evidence="10 11" id="KW-0066">ATP synthesis</keyword>
<dbReference type="HAMAP" id="MF_00815">
    <property type="entry name" value="ATP_synth_gamma_bact"/>
    <property type="match status" value="1"/>
</dbReference>
<protein>
    <recommendedName>
        <fullName evidence="11">ATP synthase gamma chain</fullName>
    </recommendedName>
    <alternativeName>
        <fullName evidence="11">ATP synthase F1 sector gamma subunit</fullName>
    </alternativeName>
    <alternativeName>
        <fullName evidence="11">F-ATPase gamma subunit</fullName>
    </alternativeName>
</protein>
<accession>A0ABT0ZQ39</accession>
<comment type="function">
    <text evidence="1 11">Produces ATP from ADP in the presence of a proton gradient across the membrane. The gamma chain is believed to be important in regulating ATPase activity and the flow of protons through the CF(0) complex.</text>
</comment>
<keyword evidence="7 11" id="KW-0406">Ion transport</keyword>
<evidence type="ECO:0000256" key="10">
    <source>
        <dbReference type="ARBA" id="ARBA00023310"/>
    </source>
</evidence>
<keyword evidence="13" id="KW-1185">Reference proteome</keyword>
<dbReference type="NCBIfam" id="NF004147">
    <property type="entry name" value="PRK05621.2-1"/>
    <property type="match status" value="1"/>
</dbReference>
<evidence type="ECO:0000256" key="8">
    <source>
        <dbReference type="ARBA" id="ARBA00023136"/>
    </source>
</evidence>
<evidence type="ECO:0000313" key="12">
    <source>
        <dbReference type="EMBL" id="MCO0832104.1"/>
    </source>
</evidence>